<feature type="signal peptide" evidence="3">
    <location>
        <begin position="1"/>
        <end position="25"/>
    </location>
</feature>
<name>A0AAE2YPZ6_9PROT</name>
<evidence type="ECO:0000259" key="5">
    <source>
        <dbReference type="Pfam" id="PF25989"/>
    </source>
</evidence>
<proteinExistence type="inferred from homology"/>
<evidence type="ECO:0000256" key="1">
    <source>
        <dbReference type="ARBA" id="ARBA00009477"/>
    </source>
</evidence>
<feature type="chain" id="PRO_5041978649" evidence="3">
    <location>
        <begin position="26"/>
        <end position="344"/>
    </location>
</feature>
<evidence type="ECO:0000256" key="2">
    <source>
        <dbReference type="SAM" id="Coils"/>
    </source>
</evidence>
<dbReference type="Proteomes" id="UP001197378">
    <property type="component" value="Unassembled WGS sequence"/>
</dbReference>
<keyword evidence="3" id="KW-0732">Signal</keyword>
<dbReference type="Gene3D" id="1.10.287.470">
    <property type="entry name" value="Helix hairpin bin"/>
    <property type="match status" value="1"/>
</dbReference>
<keyword evidence="2" id="KW-0175">Coiled coil</keyword>
<dbReference type="AlphaFoldDB" id="A0AAE2YPZ6"/>
<dbReference type="PANTHER" id="PTHR30469:SF15">
    <property type="entry name" value="HLYD FAMILY OF SECRETION PROTEINS"/>
    <property type="match status" value="1"/>
</dbReference>
<dbReference type="NCBIfam" id="TIGR01730">
    <property type="entry name" value="RND_mfp"/>
    <property type="match status" value="1"/>
</dbReference>
<dbReference type="Gene3D" id="2.40.420.20">
    <property type="match status" value="1"/>
</dbReference>
<keyword evidence="7" id="KW-1185">Reference proteome</keyword>
<sequence length="344" mass="36949">MNWQRALQRSALTAVLGLASLICAAAPSALVQVSPVQSRLFTHTLRAYGTVAFASQAADLLSARCESVVQQVLVVPGEKVQKGQVLLRVSASPAEQLQIEQAKIDLRFAQNEWQRQEDLLQRQLATNAQVQSAAQNLAKARALLQSLQQRQQSLQGGAIRAPISGVITAVPVQAGNTVAAGQSFLTINPAEARVVALGVEPQDLAQVHPGAEVVLRSLEDRRQPWSAKVQQVLAQVDTSTRLAGVIVPLPANAQALPGTLLSGEITLAQQQSLAIPDSAVLSEHGRSYCFVDQHGIAQKRWIETGWQDGKWIEVRQGLQAGESVVSLGNYELQEGMPLRLEGNA</sequence>
<dbReference type="EMBL" id="JAAXYO010000085">
    <property type="protein sequence ID" value="MBU2787860.1"/>
    <property type="molecule type" value="Genomic_DNA"/>
</dbReference>
<evidence type="ECO:0000313" key="7">
    <source>
        <dbReference type="Proteomes" id="UP001197378"/>
    </source>
</evidence>
<dbReference type="InterPro" id="IPR058637">
    <property type="entry name" value="YknX-like_C"/>
</dbReference>
<dbReference type="PANTHER" id="PTHR30469">
    <property type="entry name" value="MULTIDRUG RESISTANCE PROTEIN MDTA"/>
    <property type="match status" value="1"/>
</dbReference>
<dbReference type="InterPro" id="IPR058790">
    <property type="entry name" value="BSH_CusB"/>
</dbReference>
<dbReference type="GO" id="GO:0015562">
    <property type="term" value="F:efflux transmembrane transporter activity"/>
    <property type="evidence" value="ECO:0007669"/>
    <property type="project" value="TreeGrafter"/>
</dbReference>
<dbReference type="SUPFAM" id="SSF111369">
    <property type="entry name" value="HlyD-like secretion proteins"/>
    <property type="match status" value="1"/>
</dbReference>
<comment type="similarity">
    <text evidence="1">Belongs to the membrane fusion protein (MFP) (TC 8.A.1) family.</text>
</comment>
<dbReference type="GO" id="GO:1990281">
    <property type="term" value="C:efflux pump complex"/>
    <property type="evidence" value="ECO:0007669"/>
    <property type="project" value="TreeGrafter"/>
</dbReference>
<evidence type="ECO:0000313" key="6">
    <source>
        <dbReference type="EMBL" id="MBU2787860.1"/>
    </source>
</evidence>
<dbReference type="Pfam" id="PF25989">
    <property type="entry name" value="YknX_C"/>
    <property type="match status" value="1"/>
</dbReference>
<accession>A0AAE2YPZ6</accession>
<protein>
    <submittedName>
        <fullName evidence="6">Efflux RND transporter periplasmic adaptor subunit</fullName>
    </submittedName>
</protein>
<dbReference type="InterPro" id="IPR006143">
    <property type="entry name" value="RND_pump_MFP"/>
</dbReference>
<dbReference type="Gene3D" id="2.40.50.100">
    <property type="match status" value="1"/>
</dbReference>
<organism evidence="6 7">
    <name type="scientific">Igneacidithiobacillus copahuensis</name>
    <dbReference type="NCBI Taxonomy" id="2724909"/>
    <lineage>
        <taxon>Bacteria</taxon>
        <taxon>Pseudomonadati</taxon>
        <taxon>Pseudomonadota</taxon>
        <taxon>Acidithiobacillia</taxon>
        <taxon>Acidithiobacillales</taxon>
        <taxon>Acidithiobacillaceae</taxon>
        <taxon>Igneacidithiobacillus</taxon>
    </lineage>
</organism>
<comment type="caution">
    <text evidence="6">The sequence shown here is derived from an EMBL/GenBank/DDBJ whole genome shotgun (WGS) entry which is preliminary data.</text>
</comment>
<evidence type="ECO:0000256" key="3">
    <source>
        <dbReference type="SAM" id="SignalP"/>
    </source>
</evidence>
<feature type="domain" description="CusB-like barrel-sandwich hybrid" evidence="4">
    <location>
        <begin position="60"/>
        <end position="188"/>
    </location>
</feature>
<reference evidence="6" key="1">
    <citation type="journal article" date="2021" name="ISME J.">
        <title>Genomic evolution of the class Acidithiobacillia: deep-branching Proteobacteria living in extreme acidic conditions.</title>
        <authorList>
            <person name="Moya-Beltran A."/>
            <person name="Beard S."/>
            <person name="Rojas-Villalobos C."/>
            <person name="Issotta F."/>
            <person name="Gallardo Y."/>
            <person name="Ulloa R."/>
            <person name="Giaveno A."/>
            <person name="Degli Esposti M."/>
            <person name="Johnson D.B."/>
            <person name="Quatrini R."/>
        </authorList>
    </citation>
    <scope>NUCLEOTIDE SEQUENCE</scope>
    <source>
        <strain evidence="6">VAN18-1</strain>
    </source>
</reference>
<feature type="coiled-coil region" evidence="2">
    <location>
        <begin position="99"/>
        <end position="150"/>
    </location>
</feature>
<feature type="domain" description="YknX-like C-terminal permuted SH3-like" evidence="5">
    <location>
        <begin position="273"/>
        <end position="338"/>
    </location>
</feature>
<dbReference type="Gene3D" id="2.40.30.170">
    <property type="match status" value="1"/>
</dbReference>
<gene>
    <name evidence="6" type="ORF">HFQ13_06530</name>
</gene>
<dbReference type="Pfam" id="PF25919">
    <property type="entry name" value="BSH_CusB"/>
    <property type="match status" value="1"/>
</dbReference>
<evidence type="ECO:0000259" key="4">
    <source>
        <dbReference type="Pfam" id="PF25919"/>
    </source>
</evidence>
<dbReference type="RefSeq" id="WP_215870779.1">
    <property type="nucleotide sequence ID" value="NZ_JAAXYO010000085.1"/>
</dbReference>